<dbReference type="AlphaFoldDB" id="A0A2U2C1J7"/>
<dbReference type="NCBIfam" id="TIGR01128">
    <property type="entry name" value="holA"/>
    <property type="match status" value="1"/>
</dbReference>
<dbReference type="Gene3D" id="1.20.272.10">
    <property type="match status" value="1"/>
</dbReference>
<evidence type="ECO:0000256" key="2">
    <source>
        <dbReference type="ARBA" id="ARBA00022695"/>
    </source>
</evidence>
<keyword evidence="2" id="KW-0548">Nucleotidyltransferase</keyword>
<dbReference type="Proteomes" id="UP000245014">
    <property type="component" value="Unassembled WGS sequence"/>
</dbReference>
<gene>
    <name evidence="5" type="ORF">DF188_03585</name>
</gene>
<protein>
    <submittedName>
        <fullName evidence="5">Uncharacterized protein</fullName>
    </submittedName>
</protein>
<evidence type="ECO:0000256" key="3">
    <source>
        <dbReference type="ARBA" id="ARBA00022705"/>
    </source>
</evidence>
<evidence type="ECO:0000313" key="6">
    <source>
        <dbReference type="Proteomes" id="UP000245014"/>
    </source>
</evidence>
<evidence type="ECO:0000256" key="4">
    <source>
        <dbReference type="ARBA" id="ARBA00022932"/>
    </source>
</evidence>
<proteinExistence type="predicted"/>
<dbReference type="GO" id="GO:0006261">
    <property type="term" value="P:DNA-templated DNA replication"/>
    <property type="evidence" value="ECO:0007669"/>
    <property type="project" value="TreeGrafter"/>
</dbReference>
<dbReference type="Gene3D" id="3.40.50.300">
    <property type="entry name" value="P-loop containing nucleotide triphosphate hydrolases"/>
    <property type="match status" value="1"/>
</dbReference>
<name>A0A2U2C1J7_9BACT</name>
<dbReference type="InterPro" id="IPR027417">
    <property type="entry name" value="P-loop_NTPase"/>
</dbReference>
<dbReference type="STRING" id="28200.GCA_001572935_01079"/>
<keyword evidence="1" id="KW-0808">Transferase</keyword>
<dbReference type="SUPFAM" id="SSF52540">
    <property type="entry name" value="P-loop containing nucleoside triphosphate hydrolases"/>
    <property type="match status" value="1"/>
</dbReference>
<dbReference type="GO" id="GO:0003677">
    <property type="term" value="F:DNA binding"/>
    <property type="evidence" value="ECO:0007669"/>
    <property type="project" value="InterPro"/>
</dbReference>
<evidence type="ECO:0000313" key="5">
    <source>
        <dbReference type="EMBL" id="PWE22203.1"/>
    </source>
</evidence>
<comment type="caution">
    <text evidence="5">The sequence shown here is derived from an EMBL/GenBank/DDBJ whole genome shotgun (WGS) entry which is preliminary data.</text>
</comment>
<accession>A0A2U2C1J7</accession>
<keyword evidence="4" id="KW-0239">DNA-directed DNA polymerase</keyword>
<dbReference type="GO" id="GO:0009360">
    <property type="term" value="C:DNA polymerase III complex"/>
    <property type="evidence" value="ECO:0007669"/>
    <property type="project" value="TreeGrafter"/>
</dbReference>
<organism evidence="5 6">
    <name type="scientific">Aliarcobacter skirrowii</name>
    <dbReference type="NCBI Taxonomy" id="28200"/>
    <lineage>
        <taxon>Bacteria</taxon>
        <taxon>Pseudomonadati</taxon>
        <taxon>Campylobacterota</taxon>
        <taxon>Epsilonproteobacteria</taxon>
        <taxon>Campylobacterales</taxon>
        <taxon>Arcobacteraceae</taxon>
        <taxon>Aliarcobacter</taxon>
    </lineage>
</organism>
<evidence type="ECO:0000256" key="1">
    <source>
        <dbReference type="ARBA" id="ARBA00022679"/>
    </source>
</evidence>
<dbReference type="InterPro" id="IPR005790">
    <property type="entry name" value="DNA_polIII_delta"/>
</dbReference>
<dbReference type="RefSeq" id="WP_109076589.1">
    <property type="nucleotide sequence ID" value="NZ_JAUQUD010000010.1"/>
</dbReference>
<dbReference type="EMBL" id="QEYI01000002">
    <property type="protein sequence ID" value="PWE22203.1"/>
    <property type="molecule type" value="Genomic_DNA"/>
</dbReference>
<dbReference type="GO" id="GO:0003887">
    <property type="term" value="F:DNA-directed DNA polymerase activity"/>
    <property type="evidence" value="ECO:0007669"/>
    <property type="project" value="UniProtKB-KW"/>
</dbReference>
<dbReference type="PANTHER" id="PTHR34388">
    <property type="entry name" value="DNA POLYMERASE III SUBUNIT DELTA"/>
    <property type="match status" value="1"/>
</dbReference>
<dbReference type="PANTHER" id="PTHR34388:SF1">
    <property type="entry name" value="DNA POLYMERASE III SUBUNIT DELTA"/>
    <property type="match status" value="1"/>
</dbReference>
<keyword evidence="3" id="KW-0235">DNA replication</keyword>
<reference evidence="5 6" key="1">
    <citation type="submission" date="2018-05" db="EMBL/GenBank/DDBJ databases">
        <title>Antimicrobial susceptibility testing and genomic analysis of Arcobacter skirrowii strains and one Arcobacter butzleri isolated from German poultry farms.</title>
        <authorList>
            <person name="Haenel I."/>
            <person name="Hotzel H."/>
            <person name="Tomaso H."/>
            <person name="Busch A."/>
        </authorList>
    </citation>
    <scope>NUCLEOTIDE SEQUENCE [LARGE SCALE GENOMIC DNA]</scope>
    <source>
        <strain evidence="6">v</strain>
    </source>
</reference>
<sequence length="328" mass="37701">MYKSEFDKYLKSGKKFSSYMFYGQSTFMVEFYSSIIAKIVAKNEDIEKIYYDEYNFKYIQNRLLQSSLFSSSNIVLLKIAKKIPKKELDALVLAASTNQDSTLIVACFGDDADFKSMESSFNTKTNSAFVRFFPLKDSEAITYLENEAKIIGLDFEKSALNHLFFMHKGDLNLCVNDLNKLKILNDKITSKDVDIHCFGLGVVNFDNFLHELLSFKDVTSDLDLLLEEGMDSVFIVNQITQFVHQLFLISSYARSFGAPNAIEILGFNPPKDIWEKKARLAINTNPKKFLKIYDFLLNLELDLKNSKRISNPSLFLQSSIRKFTALFR</sequence>